<feature type="transmembrane region" description="Helical" evidence="3">
    <location>
        <begin position="84"/>
        <end position="105"/>
    </location>
</feature>
<keyword evidence="3" id="KW-0812">Transmembrane</keyword>
<dbReference type="HOGENOM" id="CLU_501421_0_0_0"/>
<dbReference type="EMBL" id="CP002353">
    <property type="protein sequence ID" value="ADV61225.1"/>
    <property type="molecule type" value="Genomic_DNA"/>
</dbReference>
<evidence type="ECO:0000256" key="3">
    <source>
        <dbReference type="SAM" id="Phobius"/>
    </source>
</evidence>
<feature type="transmembrane region" description="Helical" evidence="3">
    <location>
        <begin position="41"/>
        <end position="64"/>
    </location>
</feature>
<dbReference type="AlphaFoldDB" id="E8R0P0"/>
<dbReference type="InParanoid" id="E8R0P0"/>
<feature type="region of interest" description="Disordered" evidence="2">
    <location>
        <begin position="459"/>
        <end position="495"/>
    </location>
</feature>
<feature type="compositionally biased region" description="Low complexity" evidence="2">
    <location>
        <begin position="1"/>
        <end position="12"/>
    </location>
</feature>
<dbReference type="STRING" id="575540.Isop_0633"/>
<sequence length="653" mass="68933">MSETAVSESTPSAAPPTPAVNSVSSRVQSASVDLAPGVTTWAVVAVGYLLVVGLVAAVIQGVFVEVVGPANRATAWEFVERHPALATALGFALATLLAIPPSFALLSHRAFFQARRGRVLQRPAFFSIVMGMVLCMGVPAIFAAIALKSLTFDINRYEFDPSRAFGVLDQGRSFRDLREADQAIKQERQRLEALRTELIAAVKEFDEKFKLIHNLARSSAEVAKVVNPALEAQGKMRRLIGLDAPLQTIDLRGLPEGLPGASPLVVMGSVPAISNAPAAALQTTSTVASSTGFGLSEAERQSELAALPEAQRHLAAMLPLTNLPEGWEVADLGGHKVETFSVENLYEKINGRAPSFEAFGVKGMAYCSFRRLGDPDGNDVQVYLFEMGNPLKALGKYGTEKPEGVETVAGLGSEGYLVSGSARFHAGPYYTLIDSTSADPEFEAFVTQLGRRIAAVQLGQPEPLPPPKPPVAATSSPPAETAMTQATPATPPAAAVGEGAGEAAAIPATPEAIFALLPAEPGRERPQYVAEDVFGYGFLSDVFLADYKEGETTFQGFLKPCASPEAARSLLETYREETARNGAVNTEESVEELPGVTVLLVSDQADIGLIDVVFVKGNTFGGVNGASDRAAALTFARELAAGLPSRLPDLSSP</sequence>
<evidence type="ECO:0000256" key="1">
    <source>
        <dbReference type="SAM" id="Coils"/>
    </source>
</evidence>
<evidence type="ECO:0000313" key="4">
    <source>
        <dbReference type="EMBL" id="ADV61225.1"/>
    </source>
</evidence>
<gene>
    <name evidence="4" type="ordered locus">Isop_0633</name>
</gene>
<keyword evidence="1" id="KW-0175">Coiled coil</keyword>
<keyword evidence="3" id="KW-0472">Membrane</keyword>
<reference evidence="4 5" key="2">
    <citation type="journal article" date="2011" name="Stand. Genomic Sci.">
        <title>Complete genome sequence of Isosphaera pallida type strain (IS1B).</title>
        <authorList>
            <consortium name="US DOE Joint Genome Institute (JGI-PGF)"/>
            <person name="Goker M."/>
            <person name="Cleland D."/>
            <person name="Saunders E."/>
            <person name="Lapidus A."/>
            <person name="Nolan M."/>
            <person name="Lucas S."/>
            <person name="Hammon N."/>
            <person name="Deshpande S."/>
            <person name="Cheng J.F."/>
            <person name="Tapia R."/>
            <person name="Han C."/>
            <person name="Goodwin L."/>
            <person name="Pitluck S."/>
            <person name="Liolios K."/>
            <person name="Pagani I."/>
            <person name="Ivanova N."/>
            <person name="Mavromatis K."/>
            <person name="Pati A."/>
            <person name="Chen A."/>
            <person name="Palaniappan K."/>
            <person name="Land M."/>
            <person name="Hauser L."/>
            <person name="Chang Y.J."/>
            <person name="Jeffries C.D."/>
            <person name="Detter J.C."/>
            <person name="Beck B."/>
            <person name="Woyke T."/>
            <person name="Bristow J."/>
            <person name="Eisen J.A."/>
            <person name="Markowitz V."/>
            <person name="Hugenholtz P."/>
            <person name="Kyrpides N.C."/>
            <person name="Klenk H.P."/>
        </authorList>
    </citation>
    <scope>NUCLEOTIDE SEQUENCE [LARGE SCALE GENOMIC DNA]</scope>
    <source>
        <strain evidence="5">ATCC 43644 / DSM 9630 / IS1B</strain>
    </source>
</reference>
<name>E8R0P0_ISOPI</name>
<feature type="transmembrane region" description="Helical" evidence="3">
    <location>
        <begin position="125"/>
        <end position="147"/>
    </location>
</feature>
<reference key="1">
    <citation type="submission" date="2010-11" db="EMBL/GenBank/DDBJ databases">
        <title>The complete sequence of chromosome of Isophaera pallida ATCC 43644.</title>
        <authorList>
            <consortium name="US DOE Joint Genome Institute (JGI-PGF)"/>
            <person name="Lucas S."/>
            <person name="Copeland A."/>
            <person name="Lapidus A."/>
            <person name="Bruce D."/>
            <person name="Goodwin L."/>
            <person name="Pitluck S."/>
            <person name="Kyrpides N."/>
            <person name="Mavromatis K."/>
            <person name="Pagani I."/>
            <person name="Ivanova N."/>
            <person name="Saunders E."/>
            <person name="Brettin T."/>
            <person name="Detter J.C."/>
            <person name="Han C."/>
            <person name="Tapia R."/>
            <person name="Land M."/>
            <person name="Hauser L."/>
            <person name="Markowitz V."/>
            <person name="Cheng J.-F."/>
            <person name="Hugenholtz P."/>
            <person name="Woyke T."/>
            <person name="Wu D."/>
            <person name="Eisen J.A."/>
        </authorList>
    </citation>
    <scope>NUCLEOTIDE SEQUENCE</scope>
    <source>
        <strain>ATCC 43644</strain>
    </source>
</reference>
<feature type="coiled-coil region" evidence="1">
    <location>
        <begin position="174"/>
        <end position="208"/>
    </location>
</feature>
<dbReference type="eggNOG" id="ENOG5031E52">
    <property type="taxonomic scope" value="Bacteria"/>
</dbReference>
<feature type="compositionally biased region" description="Low complexity" evidence="2">
    <location>
        <begin position="471"/>
        <end position="495"/>
    </location>
</feature>
<keyword evidence="5" id="KW-1185">Reference proteome</keyword>
<dbReference type="Proteomes" id="UP000008631">
    <property type="component" value="Chromosome"/>
</dbReference>
<dbReference type="KEGG" id="ipa:Isop_0633"/>
<feature type="region of interest" description="Disordered" evidence="2">
    <location>
        <begin position="1"/>
        <end position="20"/>
    </location>
</feature>
<protein>
    <submittedName>
        <fullName evidence="4">Uncharacterized protein</fullName>
    </submittedName>
</protein>
<evidence type="ECO:0000313" key="5">
    <source>
        <dbReference type="Proteomes" id="UP000008631"/>
    </source>
</evidence>
<keyword evidence="3" id="KW-1133">Transmembrane helix</keyword>
<dbReference type="InterPro" id="IPR046534">
    <property type="entry name" value="DUF6599"/>
</dbReference>
<dbReference type="Pfam" id="PF20244">
    <property type="entry name" value="DUF6599"/>
    <property type="match status" value="1"/>
</dbReference>
<dbReference type="RefSeq" id="WP_013563514.1">
    <property type="nucleotide sequence ID" value="NC_014962.1"/>
</dbReference>
<evidence type="ECO:0000256" key="2">
    <source>
        <dbReference type="SAM" id="MobiDB-lite"/>
    </source>
</evidence>
<accession>E8R0P0</accession>
<dbReference type="OrthoDB" id="245717at2"/>
<proteinExistence type="predicted"/>
<organism evidence="4 5">
    <name type="scientific">Isosphaera pallida (strain ATCC 43644 / DSM 9630 / IS1B)</name>
    <dbReference type="NCBI Taxonomy" id="575540"/>
    <lineage>
        <taxon>Bacteria</taxon>
        <taxon>Pseudomonadati</taxon>
        <taxon>Planctomycetota</taxon>
        <taxon>Planctomycetia</taxon>
        <taxon>Isosphaerales</taxon>
        <taxon>Isosphaeraceae</taxon>
        <taxon>Isosphaera</taxon>
    </lineage>
</organism>